<feature type="transmembrane region" description="Helical" evidence="1">
    <location>
        <begin position="43"/>
        <end position="63"/>
    </location>
</feature>
<proteinExistence type="predicted"/>
<keyword evidence="1" id="KW-0472">Membrane</keyword>
<reference evidence="2 3" key="1">
    <citation type="submission" date="2019-05" db="EMBL/GenBank/DDBJ databases">
        <title>Psychrobacillus vulpis sp. nov., a new species isolated from feces of a red fox that inhabits in The Tablas de Daimiel Natural Park, Albacete, Spain.</title>
        <authorList>
            <person name="Rodriguez M."/>
            <person name="Reina J.C."/>
            <person name="Bejar V."/>
            <person name="Llamas I."/>
        </authorList>
    </citation>
    <scope>NUCLEOTIDE SEQUENCE [LARGE SCALE GENOMIC DNA]</scope>
    <source>
        <strain evidence="2 3">NHI-2</strain>
    </source>
</reference>
<keyword evidence="3" id="KW-1185">Reference proteome</keyword>
<dbReference type="RefSeq" id="WP_142608938.1">
    <property type="nucleotide sequence ID" value="NZ_VDGG01000060.1"/>
</dbReference>
<protein>
    <submittedName>
        <fullName evidence="2">Uncharacterized protein</fullName>
    </submittedName>
</protein>
<accession>A0A544SNM3</accession>
<dbReference type="EMBL" id="VDGG01000060">
    <property type="protein sequence ID" value="TQR06761.1"/>
    <property type="molecule type" value="Genomic_DNA"/>
</dbReference>
<keyword evidence="1" id="KW-0812">Transmembrane</keyword>
<evidence type="ECO:0000313" key="2">
    <source>
        <dbReference type="EMBL" id="TQR06761.1"/>
    </source>
</evidence>
<gene>
    <name evidence="2" type="ORF">FG383_18810</name>
</gene>
<comment type="caution">
    <text evidence="2">The sequence shown here is derived from an EMBL/GenBank/DDBJ whole genome shotgun (WGS) entry which is preliminary data.</text>
</comment>
<dbReference type="AlphaFoldDB" id="A0A544SNM3"/>
<organism evidence="2 3">
    <name type="scientific">Psychrobacillus soli</name>
    <dbReference type="NCBI Taxonomy" id="1543965"/>
    <lineage>
        <taxon>Bacteria</taxon>
        <taxon>Bacillati</taxon>
        <taxon>Bacillota</taxon>
        <taxon>Bacilli</taxon>
        <taxon>Bacillales</taxon>
        <taxon>Bacillaceae</taxon>
        <taxon>Psychrobacillus</taxon>
    </lineage>
</organism>
<keyword evidence="1" id="KW-1133">Transmembrane helix</keyword>
<name>A0A544SNM3_9BACI</name>
<evidence type="ECO:0000256" key="1">
    <source>
        <dbReference type="SAM" id="Phobius"/>
    </source>
</evidence>
<dbReference type="Proteomes" id="UP000318937">
    <property type="component" value="Unassembled WGS sequence"/>
</dbReference>
<sequence>MEPSNEFDELFEEMKDVERSREAKQNTWLSLKSRIEAKRKRNIFPAFIALAIVAIASFLFLTFSNPSETEQSAEPLSNEEVIRAVLEIEYNGPDRELLRLMNDWMKLQSETVTNNQEEYDQLLESKEYKDYINYYPATFGEYFSEGVLASLINANLVFKYDHHLEDAGIEMHLENVEIKQEKDHPNIYRPIIEVSLTNSEGQKIYHTLREEFIFSTSEPGKIGSYNGVKDGGGLELQQKIKYFNTYVVNDEDVKTPSIDVSFDTLCFNGRTPDQQGKVEFKSGCTSDTNQIQPIMTRIDNLFVKETTEQETRERGELLPEIENYQIYLTNEADKGTTLYTITLYEDGILVFAPDSNIGIVGDITTKPHVFLYEEIKLMLDEFADNE</sequence>
<dbReference type="OrthoDB" id="2862147at2"/>
<evidence type="ECO:0000313" key="3">
    <source>
        <dbReference type="Proteomes" id="UP000318937"/>
    </source>
</evidence>